<dbReference type="Proteomes" id="UP000460435">
    <property type="component" value="Unassembled WGS sequence"/>
</dbReference>
<keyword evidence="8" id="KW-1185">Reference proteome</keyword>
<reference evidence="7 8" key="1">
    <citation type="submission" date="2019-11" db="EMBL/GenBank/DDBJ databases">
        <authorList>
            <person name="Li X.-J."/>
            <person name="Feng X.-M."/>
        </authorList>
    </citation>
    <scope>NUCLEOTIDE SEQUENCE [LARGE SCALE GENOMIC DNA]</scope>
    <source>
        <strain evidence="7 8">XMNu-373</strain>
    </source>
</reference>
<dbReference type="AlphaFoldDB" id="A0A7K3M188"/>
<dbReference type="PANTHER" id="PTHR30086:SF20">
    <property type="entry name" value="ARGININE EXPORTER PROTEIN ARGO-RELATED"/>
    <property type="match status" value="1"/>
</dbReference>
<feature type="transmembrane region" description="Helical" evidence="6">
    <location>
        <begin position="79"/>
        <end position="96"/>
    </location>
</feature>
<keyword evidence="4 6" id="KW-1133">Transmembrane helix</keyword>
<feature type="transmembrane region" description="Helical" evidence="6">
    <location>
        <begin position="152"/>
        <end position="174"/>
    </location>
</feature>
<gene>
    <name evidence="7" type="ORF">F7O44_06950</name>
</gene>
<dbReference type="Pfam" id="PF01810">
    <property type="entry name" value="LysE"/>
    <property type="match status" value="1"/>
</dbReference>
<keyword evidence="5 6" id="KW-0472">Membrane</keyword>
<evidence type="ECO:0000313" key="8">
    <source>
        <dbReference type="Proteomes" id="UP000460435"/>
    </source>
</evidence>
<keyword evidence="2" id="KW-1003">Cell membrane</keyword>
<feature type="transmembrane region" description="Helical" evidence="6">
    <location>
        <begin position="47"/>
        <end position="73"/>
    </location>
</feature>
<evidence type="ECO:0000256" key="1">
    <source>
        <dbReference type="ARBA" id="ARBA00004651"/>
    </source>
</evidence>
<keyword evidence="3 6" id="KW-0812">Transmembrane</keyword>
<feature type="transmembrane region" description="Helical" evidence="6">
    <location>
        <begin position="12"/>
        <end position="35"/>
    </location>
</feature>
<dbReference type="InterPro" id="IPR001123">
    <property type="entry name" value="LeuE-type"/>
</dbReference>
<feature type="transmembrane region" description="Helical" evidence="6">
    <location>
        <begin position="117"/>
        <end position="140"/>
    </location>
</feature>
<organism evidence="7 8">
    <name type="scientific">Phytoactinopolyspora mesophila</name>
    <dbReference type="NCBI Taxonomy" id="2650750"/>
    <lineage>
        <taxon>Bacteria</taxon>
        <taxon>Bacillati</taxon>
        <taxon>Actinomycetota</taxon>
        <taxon>Actinomycetes</taxon>
        <taxon>Jiangellales</taxon>
        <taxon>Jiangellaceae</taxon>
        <taxon>Phytoactinopolyspora</taxon>
    </lineage>
</organism>
<dbReference type="GO" id="GO:0015171">
    <property type="term" value="F:amino acid transmembrane transporter activity"/>
    <property type="evidence" value="ECO:0007669"/>
    <property type="project" value="TreeGrafter"/>
</dbReference>
<protein>
    <submittedName>
        <fullName evidence="7">Amino acid transporter</fullName>
    </submittedName>
</protein>
<evidence type="ECO:0000256" key="3">
    <source>
        <dbReference type="ARBA" id="ARBA00022692"/>
    </source>
</evidence>
<dbReference type="GO" id="GO:0005886">
    <property type="term" value="C:plasma membrane"/>
    <property type="evidence" value="ECO:0007669"/>
    <property type="project" value="UniProtKB-SubCell"/>
</dbReference>
<evidence type="ECO:0000256" key="2">
    <source>
        <dbReference type="ARBA" id="ARBA00022475"/>
    </source>
</evidence>
<dbReference type="EMBL" id="WLZY01000002">
    <property type="protein sequence ID" value="NDL56807.1"/>
    <property type="molecule type" value="Genomic_DNA"/>
</dbReference>
<comment type="subcellular location">
    <subcellularLocation>
        <location evidence="1">Cell membrane</location>
        <topology evidence="1">Multi-pass membrane protein</topology>
    </subcellularLocation>
</comment>
<evidence type="ECO:0000313" key="7">
    <source>
        <dbReference type="EMBL" id="NDL56807.1"/>
    </source>
</evidence>
<evidence type="ECO:0000256" key="5">
    <source>
        <dbReference type="ARBA" id="ARBA00023136"/>
    </source>
</evidence>
<dbReference type="PANTHER" id="PTHR30086">
    <property type="entry name" value="ARGININE EXPORTER PROTEIN ARGO"/>
    <property type="match status" value="1"/>
</dbReference>
<comment type="caution">
    <text evidence="7">The sequence shown here is derived from an EMBL/GenBank/DDBJ whole genome shotgun (WGS) entry which is preliminary data.</text>
</comment>
<accession>A0A7K3M188</accession>
<proteinExistence type="predicted"/>
<name>A0A7K3M188_9ACTN</name>
<sequence length="207" mass="21298">METTGLSTAASSIAIGFVTGVSLIIAIGAQNAFVLRQGLRREHVLPIVLVCAAADAALISAGIAGLGAVISAYPAAVDITRYAGAAFVAGYGVLAARRAARPQAMTPSDHAPATLKAVLLTCLAFTFLNPHVYLDTVVLLGSIGNQHGDGRWMFGIGAVLGSFAWFFALGYGAGRLSTFFARPASWRVLDALIAAVMFALAAGLLFS</sequence>
<evidence type="ECO:0000256" key="4">
    <source>
        <dbReference type="ARBA" id="ARBA00022989"/>
    </source>
</evidence>
<feature type="transmembrane region" description="Helical" evidence="6">
    <location>
        <begin position="186"/>
        <end position="206"/>
    </location>
</feature>
<evidence type="ECO:0000256" key="6">
    <source>
        <dbReference type="SAM" id="Phobius"/>
    </source>
</evidence>